<dbReference type="SUPFAM" id="SSF51905">
    <property type="entry name" value="FAD/NAD(P)-binding domain"/>
    <property type="match status" value="1"/>
</dbReference>
<dbReference type="RefSeq" id="WP_008852960.1">
    <property type="nucleotide sequence ID" value="NZ_AGQV01000017.1"/>
</dbReference>
<dbReference type="PANTHER" id="PTHR11552">
    <property type="entry name" value="GLUCOSE-METHANOL-CHOLINE GMC OXIDOREDUCTASE"/>
    <property type="match status" value="1"/>
</dbReference>
<dbReference type="GO" id="GO:0016614">
    <property type="term" value="F:oxidoreductase activity, acting on CH-OH group of donors"/>
    <property type="evidence" value="ECO:0007669"/>
    <property type="project" value="InterPro"/>
</dbReference>
<dbReference type="EMBL" id="AGQV01000017">
    <property type="protein sequence ID" value="EHH66873.1"/>
    <property type="molecule type" value="Genomic_DNA"/>
</dbReference>
<evidence type="ECO:0000256" key="5">
    <source>
        <dbReference type="PIRSR" id="PIRSR000137-2"/>
    </source>
</evidence>
<dbReference type="AlphaFoldDB" id="G6XMV2"/>
<evidence type="ECO:0000313" key="8">
    <source>
        <dbReference type="Proteomes" id="UP000004949"/>
    </source>
</evidence>
<dbReference type="InterPro" id="IPR036188">
    <property type="entry name" value="FAD/NAD-bd_sf"/>
</dbReference>
<sequence>MTVKVSVMPEDFGEFDYIVIGAGSAGCVLANRLSENVNNSVLVLEAGSKDDYIWIHIPVGYLYCMGNPRMDWCYKTDPEQQLNNRELCYPRGKTLGGCSSINGMIYMRGQAADYDRWQQAGNVGWGWDDVLPFFRKSENHFGGETPFHGSRGELRVEKQRLRWDILEAFREAAAQEGIAKIPDFNTGDNTGSSYFQVTQKAGFRWSAARAFLHPALKRPNLRLQTRALVHRVEIQNKRATGVLFEMAGKYYFARAKREVVLSSGAIGSPAILERSGIGQAERLLDLGINPIVNLPGVGENLQDHLQIRCAYRVEKVPTLNMRAGSWLGKALIGMEYALRRSGPMSMAPSQLGIFARSDPHFATANLEYHVQPLSLSAFGGALDAFPAFTASVCNVRPDSRGSVHLRSAVPADAPHIHPNYLAAETDQKIAIDAVRLTRRIVAEPALAKYNPTEIRPGMSFQSDNELLEEIGRISTTIFHPAGTAAMGTGTSAVVDPQLRVYGVQGLRVMDASIMPFITSGNTNAPSIMIGEKGAAMILADAKAGRDFWPIAKAAA</sequence>
<gene>
    <name evidence="7" type="ORF">GMO_28200</name>
</gene>
<reference evidence="7 8" key="1">
    <citation type="submission" date="2011-10" db="EMBL/GenBank/DDBJ databases">
        <title>Genome sequence of Gluconobacter morbifer G707, isolated from Drosophila gut.</title>
        <authorList>
            <person name="Lee W.-J."/>
            <person name="Kim E.-K."/>
        </authorList>
    </citation>
    <scope>NUCLEOTIDE SEQUENCE [LARGE SCALE GENOMIC DNA]</scope>
    <source>
        <strain evidence="7 8">G707</strain>
    </source>
</reference>
<dbReference type="InterPro" id="IPR012132">
    <property type="entry name" value="GMC_OxRdtase"/>
</dbReference>
<dbReference type="PANTHER" id="PTHR11552:SF147">
    <property type="entry name" value="CHOLINE DEHYDROGENASE, MITOCHONDRIAL"/>
    <property type="match status" value="1"/>
</dbReference>
<dbReference type="SUPFAM" id="SSF54373">
    <property type="entry name" value="FAD-linked reductases, C-terminal domain"/>
    <property type="match status" value="1"/>
</dbReference>
<dbReference type="Gene3D" id="3.50.50.60">
    <property type="entry name" value="FAD/NAD(P)-binding domain"/>
    <property type="match status" value="1"/>
</dbReference>
<feature type="domain" description="Glucose-methanol-choline oxidoreductase N-terminal" evidence="6">
    <location>
        <begin position="264"/>
        <end position="278"/>
    </location>
</feature>
<comment type="cofactor">
    <cofactor evidence="1 5">
        <name>FAD</name>
        <dbReference type="ChEBI" id="CHEBI:57692"/>
    </cofactor>
</comment>
<dbReference type="eggNOG" id="COG2303">
    <property type="taxonomic scope" value="Bacteria"/>
</dbReference>
<dbReference type="Gene3D" id="3.30.560.10">
    <property type="entry name" value="Glucose Oxidase, domain 3"/>
    <property type="match status" value="1"/>
</dbReference>
<dbReference type="PROSITE" id="PS51257">
    <property type="entry name" value="PROKAR_LIPOPROTEIN"/>
    <property type="match status" value="1"/>
</dbReference>
<feature type="binding site" evidence="5">
    <location>
        <position position="229"/>
    </location>
    <ligand>
        <name>FAD</name>
        <dbReference type="ChEBI" id="CHEBI:57692"/>
    </ligand>
</feature>
<dbReference type="Proteomes" id="UP000004949">
    <property type="component" value="Unassembled WGS sequence"/>
</dbReference>
<dbReference type="GO" id="GO:0050660">
    <property type="term" value="F:flavin adenine dinucleotide binding"/>
    <property type="evidence" value="ECO:0007669"/>
    <property type="project" value="InterPro"/>
</dbReference>
<protein>
    <submittedName>
        <fullName evidence="7">Glucose-methanol-choline oxidoreductase</fullName>
    </submittedName>
</protein>
<dbReference type="Pfam" id="PF05199">
    <property type="entry name" value="GMC_oxred_C"/>
    <property type="match status" value="1"/>
</dbReference>
<dbReference type="PROSITE" id="PS00624">
    <property type="entry name" value="GMC_OXRED_2"/>
    <property type="match status" value="1"/>
</dbReference>
<keyword evidence="3" id="KW-0285">Flavoprotein</keyword>
<dbReference type="PATRIC" id="fig|1088869.3.peg.2813"/>
<proteinExistence type="inferred from homology"/>
<dbReference type="STRING" id="1088869.GMO_28200"/>
<keyword evidence="8" id="KW-1185">Reference proteome</keyword>
<accession>G6XMV2</accession>
<dbReference type="Pfam" id="PF00732">
    <property type="entry name" value="GMC_oxred_N"/>
    <property type="match status" value="1"/>
</dbReference>
<comment type="similarity">
    <text evidence="2">Belongs to the GMC oxidoreductase family.</text>
</comment>
<comment type="caution">
    <text evidence="7">The sequence shown here is derived from an EMBL/GenBank/DDBJ whole genome shotgun (WGS) entry which is preliminary data.</text>
</comment>
<evidence type="ECO:0000256" key="4">
    <source>
        <dbReference type="ARBA" id="ARBA00022827"/>
    </source>
</evidence>
<evidence type="ECO:0000313" key="7">
    <source>
        <dbReference type="EMBL" id="EHH66873.1"/>
    </source>
</evidence>
<name>G6XMV2_9PROT</name>
<dbReference type="InterPro" id="IPR000172">
    <property type="entry name" value="GMC_OxRdtase_N"/>
</dbReference>
<dbReference type="InterPro" id="IPR007867">
    <property type="entry name" value="GMC_OxRtase_C"/>
</dbReference>
<evidence type="ECO:0000256" key="2">
    <source>
        <dbReference type="ARBA" id="ARBA00010790"/>
    </source>
</evidence>
<evidence type="ECO:0000259" key="6">
    <source>
        <dbReference type="PROSITE" id="PS00624"/>
    </source>
</evidence>
<keyword evidence="4 5" id="KW-0274">FAD</keyword>
<organism evidence="7 8">
    <name type="scientific">Gluconobacter morbifer G707</name>
    <dbReference type="NCBI Taxonomy" id="1088869"/>
    <lineage>
        <taxon>Bacteria</taxon>
        <taxon>Pseudomonadati</taxon>
        <taxon>Pseudomonadota</taxon>
        <taxon>Alphaproteobacteria</taxon>
        <taxon>Acetobacterales</taxon>
        <taxon>Acetobacteraceae</taxon>
        <taxon>Gluconobacter</taxon>
    </lineage>
</organism>
<evidence type="ECO:0000256" key="1">
    <source>
        <dbReference type="ARBA" id="ARBA00001974"/>
    </source>
</evidence>
<evidence type="ECO:0000256" key="3">
    <source>
        <dbReference type="ARBA" id="ARBA00022630"/>
    </source>
</evidence>
<dbReference type="PIRSF" id="PIRSF000137">
    <property type="entry name" value="Alcohol_oxidase"/>
    <property type="match status" value="1"/>
</dbReference>